<name>A0ABS5WJM1_9FLAO</name>
<keyword evidence="3" id="KW-1185">Reference proteome</keyword>
<dbReference type="RefSeq" id="WP_214613526.1">
    <property type="nucleotide sequence ID" value="NZ_JACATN010000009.1"/>
</dbReference>
<evidence type="ECO:0000259" key="1">
    <source>
        <dbReference type="Pfam" id="PF09413"/>
    </source>
</evidence>
<comment type="caution">
    <text evidence="2">The sequence shown here is derived from an EMBL/GenBank/DDBJ whole genome shotgun (WGS) entry which is preliminary data.</text>
</comment>
<organism evidence="2 3">
    <name type="scientific">Zobellia barbeyronii</name>
    <dbReference type="NCBI Taxonomy" id="2748009"/>
    <lineage>
        <taxon>Bacteria</taxon>
        <taxon>Pseudomonadati</taxon>
        <taxon>Bacteroidota</taxon>
        <taxon>Flavobacteriia</taxon>
        <taxon>Flavobacteriales</taxon>
        <taxon>Flavobacteriaceae</taxon>
        <taxon>Zobellia</taxon>
    </lineage>
</organism>
<proteinExistence type="predicted"/>
<reference evidence="3" key="2">
    <citation type="submission" date="2023-07" db="EMBL/GenBank/DDBJ databases">
        <title>Zobellia barbeyronii sp. nov., a new marine flavobacterium, isolated from green and red algae.</title>
        <authorList>
            <person name="Nedashkovskaya O.I."/>
            <person name="Otstavnykh N."/>
            <person name="Zhukova N."/>
            <person name="Guzev K."/>
            <person name="Chausova V."/>
            <person name="Tekutyeva L."/>
            <person name="Mikhailov V."/>
            <person name="Isaeva M."/>
        </authorList>
    </citation>
    <scope>NUCLEOTIDE SEQUENCE [LARGE SCALE GENOMIC DNA]</scope>
    <source>
        <strain evidence="3">KMM 6746</strain>
    </source>
</reference>
<reference evidence="2 3" key="1">
    <citation type="submission" date="2020-06" db="EMBL/GenBank/DDBJ databases">
        <authorList>
            <person name="Isaeva M.P."/>
            <person name="Chernysheva N.Y."/>
        </authorList>
    </citation>
    <scope>NUCLEOTIDE SEQUENCE [LARGE SCALE GENOMIC DNA]</scope>
    <source>
        <strain evidence="2 3">KMM 6746</strain>
    </source>
</reference>
<sequence length="58" mass="6506">MENEQIESYVKDGIMASLNTFSSLPGGAIQVKVMVSNNDLDKSLKVINEYKKNVEEEK</sequence>
<evidence type="ECO:0000313" key="3">
    <source>
        <dbReference type="Proteomes" id="UP000740413"/>
    </source>
</evidence>
<feature type="domain" description="DUF2007" evidence="1">
    <location>
        <begin position="1"/>
        <end position="50"/>
    </location>
</feature>
<dbReference type="InterPro" id="IPR018551">
    <property type="entry name" value="DUF2007"/>
</dbReference>
<dbReference type="EMBL" id="JACATN010000009">
    <property type="protein sequence ID" value="MBT2163594.1"/>
    <property type="molecule type" value="Genomic_DNA"/>
</dbReference>
<accession>A0ABS5WJM1</accession>
<gene>
    <name evidence="2" type="ORF">HW347_20150</name>
</gene>
<dbReference type="Pfam" id="PF09413">
    <property type="entry name" value="DUF2007"/>
    <property type="match status" value="1"/>
</dbReference>
<evidence type="ECO:0000313" key="2">
    <source>
        <dbReference type="EMBL" id="MBT2163594.1"/>
    </source>
</evidence>
<dbReference type="Proteomes" id="UP000740413">
    <property type="component" value="Unassembled WGS sequence"/>
</dbReference>
<protein>
    <submittedName>
        <fullName evidence="2">DUF2007 domain-containing protein</fullName>
    </submittedName>
</protein>